<gene>
    <name evidence="3" type="ORF">ASPWEDRAFT_56140</name>
</gene>
<dbReference type="OrthoDB" id="308383at2759"/>
<protein>
    <recommendedName>
        <fullName evidence="2">SET domain-containing protein</fullName>
    </recommendedName>
</protein>
<dbReference type="STRING" id="1073089.A0A1L9S103"/>
<dbReference type="RefSeq" id="XP_040694518.1">
    <property type="nucleotide sequence ID" value="XM_040838268.1"/>
</dbReference>
<dbReference type="PANTHER" id="PTHR47250:SF3">
    <property type="entry name" value="HISTONE-LYSINE N-METHYLTRANSFERASE SET-6"/>
    <property type="match status" value="1"/>
</dbReference>
<organism evidence="3 4">
    <name type="scientific">Aspergillus wentii DTO 134E9</name>
    <dbReference type="NCBI Taxonomy" id="1073089"/>
    <lineage>
        <taxon>Eukaryota</taxon>
        <taxon>Fungi</taxon>
        <taxon>Dikarya</taxon>
        <taxon>Ascomycota</taxon>
        <taxon>Pezizomycotina</taxon>
        <taxon>Eurotiomycetes</taxon>
        <taxon>Eurotiomycetidae</taxon>
        <taxon>Eurotiales</taxon>
        <taxon>Aspergillaceae</taxon>
        <taxon>Aspergillus</taxon>
        <taxon>Aspergillus subgen. Cremei</taxon>
    </lineage>
</organism>
<feature type="compositionally biased region" description="Polar residues" evidence="1">
    <location>
        <begin position="58"/>
        <end position="75"/>
    </location>
</feature>
<evidence type="ECO:0000313" key="4">
    <source>
        <dbReference type="Proteomes" id="UP000184383"/>
    </source>
</evidence>
<dbReference type="EMBL" id="KV878209">
    <property type="protein sequence ID" value="OJJ40842.1"/>
    <property type="molecule type" value="Genomic_DNA"/>
</dbReference>
<dbReference type="Pfam" id="PF00856">
    <property type="entry name" value="SET"/>
    <property type="match status" value="1"/>
</dbReference>
<dbReference type="InterPro" id="IPR001214">
    <property type="entry name" value="SET_dom"/>
</dbReference>
<dbReference type="InterPro" id="IPR046341">
    <property type="entry name" value="SET_dom_sf"/>
</dbReference>
<keyword evidence="4" id="KW-1185">Reference proteome</keyword>
<dbReference type="InterPro" id="IPR053105">
    <property type="entry name" value="Class_V-like_SAM-MTase"/>
</dbReference>
<feature type="compositionally biased region" description="Basic and acidic residues" evidence="1">
    <location>
        <begin position="106"/>
        <end position="134"/>
    </location>
</feature>
<dbReference type="SMART" id="SM00317">
    <property type="entry name" value="SET"/>
    <property type="match status" value="1"/>
</dbReference>
<dbReference type="Proteomes" id="UP000184383">
    <property type="component" value="Unassembled WGS sequence"/>
</dbReference>
<name>A0A1L9S103_ASPWE</name>
<dbReference type="Gene3D" id="2.170.270.10">
    <property type="entry name" value="SET domain"/>
    <property type="match status" value="1"/>
</dbReference>
<evidence type="ECO:0000259" key="2">
    <source>
        <dbReference type="PROSITE" id="PS50280"/>
    </source>
</evidence>
<feature type="region of interest" description="Disordered" evidence="1">
    <location>
        <begin position="58"/>
        <end position="139"/>
    </location>
</feature>
<accession>A0A1L9S103</accession>
<dbReference type="VEuPathDB" id="FungiDB:ASPWEDRAFT_56140"/>
<dbReference type="PANTHER" id="PTHR47250">
    <property type="entry name" value="HISTONE-LYSINE N-METHYLTRANSFERASE SET-6"/>
    <property type="match status" value="1"/>
</dbReference>
<sequence>MSLISQLSDIFNNPDFPSQVSSISKSTQHRAYLRIDASLTDDSRTFLLGYIDLHSGQLVSNQTPTPTSGVGTSQDDIPPTPQSIESNHPNKRRKTSSFSGSIPIESAKHHDPTHPHTRQVHSDTRFPQRKKPETDGIVLEPTSTDKLIAGIWRQLFSSVKLSQSCPIIEPGINIRTGVSGEVFRAVNTLCVKYYNHSHSSRALEMIVQAYWIDCYEARIAVLRLENPNCPMTEARMMALKEACAVLNWKEKDLRNRIAIWRGYKEIKDAGGWASLIFASSGVYRFCKYRSGFNGNFATRLRQLQSAFEVAADTLHPEWRELLHVIGQAEPRRYHGHPHEWVTVTTGPAVPLGSTYGHLSLPDGFHYRFLDECVIDSTVFEKDPRMMPGLDKDICRVCRGRQADEVEANQCVCFPTVFGGVKAPVAVQLVRTAGKNNGIIARSDFDRGTAIGEFIGFITAGIKGRDVMVGQGYQIFQGEMGNFTRFINHSCRPNSQFERFCWRGKERIIVVSRGVSAGSEVTVDYSDGYWEELEKKCLCGENNCRYI</sequence>
<dbReference type="PROSITE" id="PS50280">
    <property type="entry name" value="SET"/>
    <property type="match status" value="1"/>
</dbReference>
<evidence type="ECO:0000313" key="3">
    <source>
        <dbReference type="EMBL" id="OJJ40842.1"/>
    </source>
</evidence>
<dbReference type="GeneID" id="63754116"/>
<dbReference type="SUPFAM" id="SSF82199">
    <property type="entry name" value="SET domain"/>
    <property type="match status" value="1"/>
</dbReference>
<feature type="domain" description="SET" evidence="2">
    <location>
        <begin position="424"/>
        <end position="525"/>
    </location>
</feature>
<evidence type="ECO:0000256" key="1">
    <source>
        <dbReference type="SAM" id="MobiDB-lite"/>
    </source>
</evidence>
<proteinExistence type="predicted"/>
<reference evidence="4" key="1">
    <citation type="journal article" date="2017" name="Genome Biol.">
        <title>Comparative genomics reveals high biological diversity and specific adaptations in the industrially and medically important fungal genus Aspergillus.</title>
        <authorList>
            <person name="de Vries R.P."/>
            <person name="Riley R."/>
            <person name="Wiebenga A."/>
            <person name="Aguilar-Osorio G."/>
            <person name="Amillis S."/>
            <person name="Uchima C.A."/>
            <person name="Anderluh G."/>
            <person name="Asadollahi M."/>
            <person name="Askin M."/>
            <person name="Barry K."/>
            <person name="Battaglia E."/>
            <person name="Bayram O."/>
            <person name="Benocci T."/>
            <person name="Braus-Stromeyer S.A."/>
            <person name="Caldana C."/>
            <person name="Canovas D."/>
            <person name="Cerqueira G.C."/>
            <person name="Chen F."/>
            <person name="Chen W."/>
            <person name="Choi C."/>
            <person name="Clum A."/>
            <person name="Dos Santos R.A."/>
            <person name="Damasio A.R."/>
            <person name="Diallinas G."/>
            <person name="Emri T."/>
            <person name="Fekete E."/>
            <person name="Flipphi M."/>
            <person name="Freyberg S."/>
            <person name="Gallo A."/>
            <person name="Gournas C."/>
            <person name="Habgood R."/>
            <person name="Hainaut M."/>
            <person name="Harispe M.L."/>
            <person name="Henrissat B."/>
            <person name="Hilden K.S."/>
            <person name="Hope R."/>
            <person name="Hossain A."/>
            <person name="Karabika E."/>
            <person name="Karaffa L."/>
            <person name="Karanyi Z."/>
            <person name="Krasevec N."/>
            <person name="Kuo A."/>
            <person name="Kusch H."/>
            <person name="LaButti K."/>
            <person name="Lagendijk E.L."/>
            <person name="Lapidus A."/>
            <person name="Levasseur A."/>
            <person name="Lindquist E."/>
            <person name="Lipzen A."/>
            <person name="Logrieco A.F."/>
            <person name="MacCabe A."/>
            <person name="Maekelae M.R."/>
            <person name="Malavazi I."/>
            <person name="Melin P."/>
            <person name="Meyer V."/>
            <person name="Mielnichuk N."/>
            <person name="Miskei M."/>
            <person name="Molnar A.P."/>
            <person name="Mule G."/>
            <person name="Ngan C.Y."/>
            <person name="Orejas M."/>
            <person name="Orosz E."/>
            <person name="Ouedraogo J.P."/>
            <person name="Overkamp K.M."/>
            <person name="Park H.-S."/>
            <person name="Perrone G."/>
            <person name="Piumi F."/>
            <person name="Punt P.J."/>
            <person name="Ram A.F."/>
            <person name="Ramon A."/>
            <person name="Rauscher S."/>
            <person name="Record E."/>
            <person name="Riano-Pachon D.M."/>
            <person name="Robert V."/>
            <person name="Roehrig J."/>
            <person name="Ruller R."/>
            <person name="Salamov A."/>
            <person name="Salih N.S."/>
            <person name="Samson R.A."/>
            <person name="Sandor E."/>
            <person name="Sanguinetti M."/>
            <person name="Schuetze T."/>
            <person name="Sepcic K."/>
            <person name="Shelest E."/>
            <person name="Sherlock G."/>
            <person name="Sophianopoulou V."/>
            <person name="Squina F.M."/>
            <person name="Sun H."/>
            <person name="Susca A."/>
            <person name="Todd R.B."/>
            <person name="Tsang A."/>
            <person name="Unkles S.E."/>
            <person name="van de Wiele N."/>
            <person name="van Rossen-Uffink D."/>
            <person name="Oliveira J.V."/>
            <person name="Vesth T.C."/>
            <person name="Visser J."/>
            <person name="Yu J.-H."/>
            <person name="Zhou M."/>
            <person name="Andersen M.R."/>
            <person name="Archer D.B."/>
            <person name="Baker S.E."/>
            <person name="Benoit I."/>
            <person name="Brakhage A.A."/>
            <person name="Braus G.H."/>
            <person name="Fischer R."/>
            <person name="Frisvad J.C."/>
            <person name="Goldman G.H."/>
            <person name="Houbraken J."/>
            <person name="Oakley B."/>
            <person name="Pocsi I."/>
            <person name="Scazzocchio C."/>
            <person name="Seiboth B."/>
            <person name="vanKuyk P.A."/>
            <person name="Wortman J."/>
            <person name="Dyer P.S."/>
            <person name="Grigoriev I.V."/>
        </authorList>
    </citation>
    <scope>NUCLEOTIDE SEQUENCE [LARGE SCALE GENOMIC DNA]</scope>
    <source>
        <strain evidence="4">DTO 134E9</strain>
    </source>
</reference>
<dbReference type="AlphaFoldDB" id="A0A1L9S103"/>